<evidence type="ECO:0000256" key="1">
    <source>
        <dbReference type="ARBA" id="ARBA00024322"/>
    </source>
</evidence>
<keyword evidence="5" id="KW-1185">Reference proteome</keyword>
<organism evidence="4 5">
    <name type="scientific">Clostridium facile</name>
    <dbReference type="NCBI Taxonomy" id="2763035"/>
    <lineage>
        <taxon>Bacteria</taxon>
        <taxon>Bacillati</taxon>
        <taxon>Bacillota</taxon>
        <taxon>Clostridia</taxon>
        <taxon>Eubacteriales</taxon>
        <taxon>Clostridiaceae</taxon>
        <taxon>Clostridium</taxon>
    </lineage>
</organism>
<gene>
    <name evidence="4" type="primary">pduB</name>
    <name evidence="4" type="ORF">H8Z77_06215</name>
</gene>
<dbReference type="EMBL" id="JACOQK010000001">
    <property type="protein sequence ID" value="MBC5787617.1"/>
    <property type="molecule type" value="Genomic_DNA"/>
</dbReference>
<reference evidence="4 5" key="1">
    <citation type="submission" date="2020-08" db="EMBL/GenBank/DDBJ databases">
        <title>Genome public.</title>
        <authorList>
            <person name="Liu C."/>
            <person name="Sun Q."/>
        </authorList>
    </citation>
    <scope>NUCLEOTIDE SEQUENCE [LARGE SCALE GENOMIC DNA]</scope>
    <source>
        <strain evidence="4 5">NSJ-27</strain>
    </source>
</reference>
<dbReference type="SUPFAM" id="SSF143414">
    <property type="entry name" value="CcmK-like"/>
    <property type="match status" value="2"/>
</dbReference>
<dbReference type="RefSeq" id="WP_186996505.1">
    <property type="nucleotide sequence ID" value="NZ_JACOQK010000001.1"/>
</dbReference>
<keyword evidence="2" id="KW-1283">Bacterial microcompartment</keyword>
<dbReference type="Pfam" id="PF00936">
    <property type="entry name" value="BMC"/>
    <property type="match status" value="2"/>
</dbReference>
<dbReference type="NCBIfam" id="TIGR04501">
    <property type="entry name" value="microcomp_PduB"/>
    <property type="match status" value="1"/>
</dbReference>
<protein>
    <submittedName>
        <fullName evidence="4">Microcompartment protein PduB</fullName>
    </submittedName>
</protein>
<dbReference type="InterPro" id="IPR009193">
    <property type="entry name" value="EutL_PduB"/>
</dbReference>
<comment type="caution">
    <text evidence="4">The sequence shown here is derived from an EMBL/GenBank/DDBJ whole genome shotgun (WGS) entry which is preliminary data.</text>
</comment>
<dbReference type="InterPro" id="IPR030984">
    <property type="entry name" value="PduB"/>
</dbReference>
<dbReference type="InterPro" id="IPR044870">
    <property type="entry name" value="BMC_CP"/>
</dbReference>
<evidence type="ECO:0000256" key="2">
    <source>
        <dbReference type="ARBA" id="ARBA00024446"/>
    </source>
</evidence>
<proteinExistence type="predicted"/>
<evidence type="ECO:0000259" key="3">
    <source>
        <dbReference type="PROSITE" id="PS51931"/>
    </source>
</evidence>
<sequence>MTNILNQLPGVPEFVGTAAADTIGLVIANVDEQLRSRMNLDLTYPTIGLIGSRTGAGAQIKAVDDAAKMSNIEVLSIELPRDTKSGGGHGNFIIIGGKDVSDVRQAVELSLKLIDQNAGELYISEAGHLEVQFTARAGKAIHMAFGAPIDKAFGFICSCPAPIGMVIADLAMKSAGVELVSYGTPTQGTSFSNEVVITICGEADAVRQAVIKARETGIQLLCTMGEYPDPVKTPYL</sequence>
<evidence type="ECO:0000313" key="4">
    <source>
        <dbReference type="EMBL" id="MBC5787617.1"/>
    </source>
</evidence>
<dbReference type="NCBIfam" id="NF011944">
    <property type="entry name" value="PRK15415.1"/>
    <property type="match status" value="1"/>
</dbReference>
<dbReference type="InterPro" id="IPR037233">
    <property type="entry name" value="CcmK-like_sf"/>
</dbReference>
<accession>A0ABR7IS26</accession>
<dbReference type="PIRSF" id="PIRSF012290">
    <property type="entry name" value="EutL_PduB"/>
    <property type="match status" value="1"/>
</dbReference>
<feature type="domain" description="BMC circularly permuted" evidence="3">
    <location>
        <begin position="13"/>
        <end position="124"/>
    </location>
</feature>
<evidence type="ECO:0000313" key="5">
    <source>
        <dbReference type="Proteomes" id="UP000649151"/>
    </source>
</evidence>
<dbReference type="Gene3D" id="3.30.70.1710">
    <property type="match status" value="2"/>
</dbReference>
<comment type="subcellular location">
    <subcellularLocation>
        <location evidence="1">Bacterial microcompartment</location>
    </subcellularLocation>
</comment>
<name>A0ABR7IS26_9CLOT</name>
<dbReference type="SMART" id="SM00877">
    <property type="entry name" value="BMC"/>
    <property type="match status" value="2"/>
</dbReference>
<dbReference type="PROSITE" id="PS51931">
    <property type="entry name" value="BMC_CP"/>
    <property type="match status" value="1"/>
</dbReference>
<dbReference type="InterPro" id="IPR000249">
    <property type="entry name" value="BMC_dom"/>
</dbReference>
<dbReference type="Proteomes" id="UP000649151">
    <property type="component" value="Unassembled WGS sequence"/>
</dbReference>